<proteinExistence type="inferred from homology"/>
<evidence type="ECO:0000256" key="5">
    <source>
        <dbReference type="ARBA" id="ARBA00023004"/>
    </source>
</evidence>
<dbReference type="GO" id="GO:0016705">
    <property type="term" value="F:oxidoreductase activity, acting on paired donors, with incorporation or reduction of molecular oxygen"/>
    <property type="evidence" value="ECO:0007669"/>
    <property type="project" value="InterPro"/>
</dbReference>
<keyword evidence="7" id="KW-0349">Heme</keyword>
<evidence type="ECO:0000256" key="4">
    <source>
        <dbReference type="ARBA" id="ARBA00023002"/>
    </source>
</evidence>
<evidence type="ECO:0000313" key="8">
    <source>
        <dbReference type="EMBL" id="KAJ5592530.1"/>
    </source>
</evidence>
<dbReference type="GO" id="GO:0020037">
    <property type="term" value="F:heme binding"/>
    <property type="evidence" value="ECO:0007669"/>
    <property type="project" value="InterPro"/>
</dbReference>
<gene>
    <name evidence="8" type="ORF">N7537_009434</name>
</gene>
<keyword evidence="9" id="KW-1185">Reference proteome</keyword>
<keyword evidence="6 7" id="KW-0503">Monooxygenase</keyword>
<evidence type="ECO:0000256" key="6">
    <source>
        <dbReference type="ARBA" id="ARBA00023033"/>
    </source>
</evidence>
<evidence type="ECO:0000256" key="7">
    <source>
        <dbReference type="RuleBase" id="RU000461"/>
    </source>
</evidence>
<comment type="cofactor">
    <cofactor evidence="1">
        <name>heme</name>
        <dbReference type="ChEBI" id="CHEBI:30413"/>
    </cofactor>
</comment>
<dbReference type="Gene3D" id="1.10.630.10">
    <property type="entry name" value="Cytochrome P450"/>
    <property type="match status" value="1"/>
</dbReference>
<dbReference type="InterPro" id="IPR017972">
    <property type="entry name" value="Cyt_P450_CS"/>
</dbReference>
<dbReference type="RefSeq" id="XP_056749156.1">
    <property type="nucleotide sequence ID" value="XM_056900488.1"/>
</dbReference>
<evidence type="ECO:0000256" key="3">
    <source>
        <dbReference type="ARBA" id="ARBA00022723"/>
    </source>
</evidence>
<dbReference type="SUPFAM" id="SSF48264">
    <property type="entry name" value="Cytochrome P450"/>
    <property type="match status" value="1"/>
</dbReference>
<dbReference type="EMBL" id="JAQJAE010000005">
    <property type="protein sequence ID" value="KAJ5592530.1"/>
    <property type="molecule type" value="Genomic_DNA"/>
</dbReference>
<dbReference type="Proteomes" id="UP001213799">
    <property type="component" value="Unassembled WGS sequence"/>
</dbReference>
<dbReference type="InterPro" id="IPR001128">
    <property type="entry name" value="Cyt_P450"/>
</dbReference>
<keyword evidence="5 7" id="KW-0408">Iron</keyword>
<dbReference type="Pfam" id="PF00067">
    <property type="entry name" value="p450"/>
    <property type="match status" value="1"/>
</dbReference>
<keyword evidence="4 7" id="KW-0560">Oxidoreductase</keyword>
<dbReference type="CDD" id="cd11041">
    <property type="entry name" value="CYP503A1-like"/>
    <property type="match status" value="1"/>
</dbReference>
<name>A0AAD6GX54_9EURO</name>
<evidence type="ECO:0000313" key="9">
    <source>
        <dbReference type="Proteomes" id="UP001213799"/>
    </source>
</evidence>
<sequence>MTFLFMELLRSKLEHSQPLLATLVAVLTLVVLFAWLGDSKADSHYPLVGPELKSPFFFKGIRQRRHWFQQGPELIHSAFKRFPNVIFTLPSLDRTSIVLPPRFLQEIRELPASIASNSRATSDKQFFIGNWTTLDYDIFGHATIDSIKTQYIAKIGLQIGRASNEAIYAFNQHFGRYEEWSPIAVQPKILQLVAQMVGSTIVGPDICRDPDWTPAVIGYAQNVFMAAVTFKLAPDIARPLIALFTPYIYRIHSCRRTIRRLVGPTIEQKNAWSRDQPQSWKAHVKNDNEITTLEWLVETSNPEEATVPMIAHRITGVTFGATHTTSNTITNALLDIANDFDRWAPPLRAEIESVLGETPLTDITNAHLSKMWKLDSFLKESQRFHPPSMLSVNRKMMQSHALSSGDVLPKNAHVSFAGVPMSMSDEYISGAEDFDGFRFEHLRRNAETDHNGLQFTSSYAGSLHFGHGKHMCPGRFMGSLISKLLLIELLKRYDMKLQDGGRPKNIMFFDMDIPDPKYEVLFQDRQA</sequence>
<evidence type="ECO:0000256" key="1">
    <source>
        <dbReference type="ARBA" id="ARBA00001971"/>
    </source>
</evidence>
<reference evidence="8" key="1">
    <citation type="journal article" date="2023" name="IMA Fungus">
        <title>Comparative genomic study of the Penicillium genus elucidates a diverse pangenome and 15 lateral gene transfer events.</title>
        <authorList>
            <person name="Petersen C."/>
            <person name="Sorensen T."/>
            <person name="Nielsen M.R."/>
            <person name="Sondergaard T.E."/>
            <person name="Sorensen J.L."/>
            <person name="Fitzpatrick D.A."/>
            <person name="Frisvad J.C."/>
            <person name="Nielsen K.L."/>
        </authorList>
    </citation>
    <scope>NUCLEOTIDE SEQUENCE</scope>
    <source>
        <strain evidence="8">IBT 12815</strain>
    </source>
</reference>
<dbReference type="PROSITE" id="PS00086">
    <property type="entry name" value="CYTOCHROME_P450"/>
    <property type="match status" value="1"/>
</dbReference>
<dbReference type="GO" id="GO:0005506">
    <property type="term" value="F:iron ion binding"/>
    <property type="evidence" value="ECO:0007669"/>
    <property type="project" value="InterPro"/>
</dbReference>
<comment type="caution">
    <text evidence="8">The sequence shown here is derived from an EMBL/GenBank/DDBJ whole genome shotgun (WGS) entry which is preliminary data.</text>
</comment>
<dbReference type="PANTHER" id="PTHR46206:SF6">
    <property type="entry name" value="CYTOCHROME P450 MONOOXYGENASE AN1598-RELATED"/>
    <property type="match status" value="1"/>
</dbReference>
<dbReference type="GO" id="GO:0043386">
    <property type="term" value="P:mycotoxin biosynthetic process"/>
    <property type="evidence" value="ECO:0007669"/>
    <property type="project" value="UniProtKB-ARBA"/>
</dbReference>
<protein>
    <submittedName>
        <fullName evidence="8">Cytochrome P450</fullName>
    </submittedName>
</protein>
<reference evidence="8" key="2">
    <citation type="submission" date="2023-01" db="EMBL/GenBank/DDBJ databases">
        <authorList>
            <person name="Petersen C."/>
        </authorList>
    </citation>
    <scope>NUCLEOTIDE SEQUENCE</scope>
    <source>
        <strain evidence="8">IBT 12815</strain>
    </source>
</reference>
<accession>A0AAD6GX54</accession>
<dbReference type="InterPro" id="IPR036396">
    <property type="entry name" value="Cyt_P450_sf"/>
</dbReference>
<comment type="similarity">
    <text evidence="2 7">Belongs to the cytochrome P450 family.</text>
</comment>
<keyword evidence="3 7" id="KW-0479">Metal-binding</keyword>
<dbReference type="PANTHER" id="PTHR46206">
    <property type="entry name" value="CYTOCHROME P450"/>
    <property type="match status" value="1"/>
</dbReference>
<evidence type="ECO:0000256" key="2">
    <source>
        <dbReference type="ARBA" id="ARBA00010617"/>
    </source>
</evidence>
<dbReference type="GO" id="GO:0004497">
    <property type="term" value="F:monooxygenase activity"/>
    <property type="evidence" value="ECO:0007669"/>
    <property type="project" value="UniProtKB-KW"/>
</dbReference>
<dbReference type="GeneID" id="81590730"/>
<dbReference type="AlphaFoldDB" id="A0AAD6GX54"/>
<organism evidence="8 9">
    <name type="scientific">Penicillium hordei</name>
    <dbReference type="NCBI Taxonomy" id="40994"/>
    <lineage>
        <taxon>Eukaryota</taxon>
        <taxon>Fungi</taxon>
        <taxon>Dikarya</taxon>
        <taxon>Ascomycota</taxon>
        <taxon>Pezizomycotina</taxon>
        <taxon>Eurotiomycetes</taxon>
        <taxon>Eurotiomycetidae</taxon>
        <taxon>Eurotiales</taxon>
        <taxon>Aspergillaceae</taxon>
        <taxon>Penicillium</taxon>
    </lineage>
</organism>